<evidence type="ECO:0000313" key="1">
    <source>
        <dbReference type="EMBL" id="EGD58709.1"/>
    </source>
</evidence>
<dbReference type="EMBL" id="AEWJ01000041">
    <property type="protein sequence ID" value="EGD58709.1"/>
    <property type="molecule type" value="Genomic_DNA"/>
</dbReference>
<name>F1Z9N3_9SPHN</name>
<dbReference type="Gene3D" id="1.25.40.10">
    <property type="entry name" value="Tetratricopeptide repeat domain"/>
    <property type="match status" value="1"/>
</dbReference>
<dbReference type="HOGENOM" id="CLU_000288_36_4_5"/>
<organism evidence="1 2">
    <name type="scientific">Novosphingobium nitrogenifigens DSM 19370</name>
    <dbReference type="NCBI Taxonomy" id="983920"/>
    <lineage>
        <taxon>Bacteria</taxon>
        <taxon>Pseudomonadati</taxon>
        <taxon>Pseudomonadota</taxon>
        <taxon>Alphaproteobacteria</taxon>
        <taxon>Sphingomonadales</taxon>
        <taxon>Sphingomonadaceae</taxon>
        <taxon>Novosphingobium</taxon>
    </lineage>
</organism>
<proteinExistence type="predicted"/>
<dbReference type="InterPro" id="IPR011990">
    <property type="entry name" value="TPR-like_helical_dom_sf"/>
</dbReference>
<dbReference type="PANTHER" id="PTHR11102">
    <property type="entry name" value="SEL-1-LIKE PROTEIN"/>
    <property type="match status" value="1"/>
</dbReference>
<gene>
    <name evidence="1" type="ORF">Y88_0766</name>
</gene>
<comment type="caution">
    <text evidence="1">The sequence shown here is derived from an EMBL/GenBank/DDBJ whole genome shotgun (WGS) entry which is preliminary data.</text>
</comment>
<dbReference type="AlphaFoldDB" id="F1Z9N3"/>
<protein>
    <recommendedName>
        <fullName evidence="3">Sel1 repeat family protein</fullName>
    </recommendedName>
</protein>
<keyword evidence="2" id="KW-1185">Reference proteome</keyword>
<evidence type="ECO:0008006" key="3">
    <source>
        <dbReference type="Google" id="ProtNLM"/>
    </source>
</evidence>
<dbReference type="PANTHER" id="PTHR11102:SF160">
    <property type="entry name" value="ERAD-ASSOCIATED E3 UBIQUITIN-PROTEIN LIGASE COMPONENT HRD3"/>
    <property type="match status" value="1"/>
</dbReference>
<dbReference type="Proteomes" id="UP000004728">
    <property type="component" value="Unassembled WGS sequence"/>
</dbReference>
<dbReference type="SMART" id="SM00671">
    <property type="entry name" value="SEL1"/>
    <property type="match status" value="4"/>
</dbReference>
<dbReference type="InterPro" id="IPR050767">
    <property type="entry name" value="Sel1_AlgK"/>
</dbReference>
<accession>F1Z9N3</accession>
<sequence>MEKDLSAEQWRLLLAGPPGDLAKALFGAAEAGDPLAQLIYGQCLLDGNGVAADAQAAFLHFHRAAQAGLAEAMNMVGRCFDQGWGVPVLPEEAARWFERAAEADLDWGLYNFATMLALGRGVAMDRERALGLFRRAASRGHAKSANMVGSFHEDGWSVPVNRALAAYHYARAAEGGDFRGAFNHARMLAEDGKADKALHWLDRARDLAQSCGNVRFLGQMAAWLAGREEAEFRALSAEFKEFSLKSDEGFTHNFETANDSQ</sequence>
<dbReference type="OrthoDB" id="6810016at2"/>
<reference evidence="1 2" key="1">
    <citation type="journal article" date="2012" name="J. Bacteriol.">
        <title>Draft Genome Sequence of Novosphingobium nitrogenifigens Y88T.</title>
        <authorList>
            <person name="Strabala T.J."/>
            <person name="Macdonald L."/>
            <person name="Liu V."/>
            <person name="Smit A.M."/>
        </authorList>
    </citation>
    <scope>NUCLEOTIDE SEQUENCE [LARGE SCALE GENOMIC DNA]</scope>
    <source>
        <strain evidence="1 2">DSM 19370</strain>
    </source>
</reference>
<dbReference type="SUPFAM" id="SSF81901">
    <property type="entry name" value="HCP-like"/>
    <property type="match status" value="1"/>
</dbReference>
<dbReference type="InterPro" id="IPR006597">
    <property type="entry name" value="Sel1-like"/>
</dbReference>
<dbReference type="Pfam" id="PF08238">
    <property type="entry name" value="Sel1"/>
    <property type="match status" value="5"/>
</dbReference>
<evidence type="ECO:0000313" key="2">
    <source>
        <dbReference type="Proteomes" id="UP000004728"/>
    </source>
</evidence>
<dbReference type="eggNOG" id="COG0790">
    <property type="taxonomic scope" value="Bacteria"/>
</dbReference>
<dbReference type="RefSeq" id="WP_008066344.1">
    <property type="nucleotide sequence ID" value="NZ_AQWK01000002.1"/>
</dbReference>
<dbReference type="InParanoid" id="F1Z9N3"/>
<dbReference type="STRING" id="983920.Y88_0766"/>